<comment type="caution">
    <text evidence="3">The sequence shown here is derived from an EMBL/GenBank/DDBJ whole genome shotgun (WGS) entry which is preliminary data.</text>
</comment>
<keyword evidence="2" id="KW-0732">Signal</keyword>
<reference evidence="3 4" key="1">
    <citation type="submission" date="2019-03" db="EMBL/GenBank/DDBJ databases">
        <title>First draft genome of Liparis tanakae, snailfish: a comprehensive survey of snailfish specific genes.</title>
        <authorList>
            <person name="Kim W."/>
            <person name="Song I."/>
            <person name="Jeong J.-H."/>
            <person name="Kim D."/>
            <person name="Kim S."/>
            <person name="Ryu S."/>
            <person name="Song J.Y."/>
            <person name="Lee S.K."/>
        </authorList>
    </citation>
    <scope>NUCLEOTIDE SEQUENCE [LARGE SCALE GENOMIC DNA]</scope>
    <source>
        <tissue evidence="3">Muscle</tissue>
    </source>
</reference>
<sequence>MVLFLILSLRYDSCCFTPYSHPCIGLKSDPIPSDGVPTVSRLQPEFPGPRRAERRSVKSPRLHHPHGDGVPLRGANSHILTSPLRVPPARWMLEEEAFPILDAACVIWRCVPGGDRTG</sequence>
<evidence type="ECO:0000256" key="1">
    <source>
        <dbReference type="SAM" id="MobiDB-lite"/>
    </source>
</evidence>
<organism evidence="3 4">
    <name type="scientific">Liparis tanakae</name>
    <name type="common">Tanaka's snailfish</name>
    <dbReference type="NCBI Taxonomy" id="230148"/>
    <lineage>
        <taxon>Eukaryota</taxon>
        <taxon>Metazoa</taxon>
        <taxon>Chordata</taxon>
        <taxon>Craniata</taxon>
        <taxon>Vertebrata</taxon>
        <taxon>Euteleostomi</taxon>
        <taxon>Actinopterygii</taxon>
        <taxon>Neopterygii</taxon>
        <taxon>Teleostei</taxon>
        <taxon>Neoteleostei</taxon>
        <taxon>Acanthomorphata</taxon>
        <taxon>Eupercaria</taxon>
        <taxon>Perciformes</taxon>
        <taxon>Cottioidei</taxon>
        <taxon>Cottales</taxon>
        <taxon>Liparidae</taxon>
        <taxon>Liparis</taxon>
    </lineage>
</organism>
<keyword evidence="4" id="KW-1185">Reference proteome</keyword>
<accession>A0A4Z2E701</accession>
<evidence type="ECO:0000313" key="3">
    <source>
        <dbReference type="EMBL" id="TNN24112.1"/>
    </source>
</evidence>
<proteinExistence type="predicted"/>
<feature type="chain" id="PRO_5021235840" evidence="2">
    <location>
        <begin position="16"/>
        <end position="118"/>
    </location>
</feature>
<dbReference type="Proteomes" id="UP000314294">
    <property type="component" value="Unassembled WGS sequence"/>
</dbReference>
<dbReference type="EMBL" id="SRLO01016388">
    <property type="protein sequence ID" value="TNN24112.1"/>
    <property type="molecule type" value="Genomic_DNA"/>
</dbReference>
<name>A0A4Z2E701_9TELE</name>
<feature type="region of interest" description="Disordered" evidence="1">
    <location>
        <begin position="31"/>
        <end position="75"/>
    </location>
</feature>
<evidence type="ECO:0000256" key="2">
    <source>
        <dbReference type="SAM" id="SignalP"/>
    </source>
</evidence>
<protein>
    <submittedName>
        <fullName evidence="3">Uncharacterized protein</fullName>
    </submittedName>
</protein>
<dbReference type="AlphaFoldDB" id="A0A4Z2E701"/>
<gene>
    <name evidence="3" type="ORF">EYF80_065765</name>
</gene>
<feature type="signal peptide" evidence="2">
    <location>
        <begin position="1"/>
        <end position="15"/>
    </location>
</feature>
<evidence type="ECO:0000313" key="4">
    <source>
        <dbReference type="Proteomes" id="UP000314294"/>
    </source>
</evidence>